<evidence type="ECO:0000313" key="2">
    <source>
        <dbReference type="Proteomes" id="UP000054937"/>
    </source>
</evidence>
<proteinExistence type="predicted"/>
<protein>
    <submittedName>
        <fullName evidence="1">Uncharacterized protein</fullName>
    </submittedName>
</protein>
<dbReference type="EMBL" id="LDAU01000003">
    <property type="protein sequence ID" value="KRX11243.1"/>
    <property type="molecule type" value="Genomic_DNA"/>
</dbReference>
<sequence length="212" mass="24369">MNTVAQSWNYLFSNLGHGQQMPICQEEALLAFGFGKKPFYSQGFSPGNGQLILWFEALCKYRKVQGKAGFFWKKVGYNKTKITDNQALEKIKSALKSNNISLVYHCNNHYMLPIGYEESPKNPKLTYKVKTQDLKPEEKNTYIIVADQALLPNSQVFVVPNFENICTDLGTEHPYLYNIKGENLTLKRGDEFYPGGKQYKDNRHCLLAFYKI</sequence>
<comment type="caution">
    <text evidence="1">The sequence shown here is derived from an EMBL/GenBank/DDBJ whole genome shotgun (WGS) entry which is preliminary data.</text>
</comment>
<keyword evidence="2" id="KW-1185">Reference proteome</keyword>
<dbReference type="Proteomes" id="UP000054937">
    <property type="component" value="Unassembled WGS sequence"/>
</dbReference>
<dbReference type="AlphaFoldDB" id="A0A0V0R9U3"/>
<name>A0A0V0R9U3_PSEPJ</name>
<reference evidence="1 2" key="1">
    <citation type="journal article" date="2015" name="Sci. Rep.">
        <title>Genome of the facultative scuticociliatosis pathogen Pseudocohnilembus persalinus provides insight into its virulence through horizontal gene transfer.</title>
        <authorList>
            <person name="Xiong J."/>
            <person name="Wang G."/>
            <person name="Cheng J."/>
            <person name="Tian M."/>
            <person name="Pan X."/>
            <person name="Warren A."/>
            <person name="Jiang C."/>
            <person name="Yuan D."/>
            <person name="Miao W."/>
        </authorList>
    </citation>
    <scope>NUCLEOTIDE SEQUENCE [LARGE SCALE GENOMIC DNA]</scope>
    <source>
        <strain evidence="1">36N120E</strain>
    </source>
</reference>
<evidence type="ECO:0000313" key="1">
    <source>
        <dbReference type="EMBL" id="KRX11243.1"/>
    </source>
</evidence>
<dbReference type="OrthoDB" id="31113at2759"/>
<gene>
    <name evidence="1" type="ORF">PPERSA_07768</name>
</gene>
<organism evidence="1 2">
    <name type="scientific">Pseudocohnilembus persalinus</name>
    <name type="common">Ciliate</name>
    <dbReference type="NCBI Taxonomy" id="266149"/>
    <lineage>
        <taxon>Eukaryota</taxon>
        <taxon>Sar</taxon>
        <taxon>Alveolata</taxon>
        <taxon>Ciliophora</taxon>
        <taxon>Intramacronucleata</taxon>
        <taxon>Oligohymenophorea</taxon>
        <taxon>Scuticociliatia</taxon>
        <taxon>Philasterida</taxon>
        <taxon>Pseudocohnilembidae</taxon>
        <taxon>Pseudocohnilembus</taxon>
    </lineage>
</organism>
<accession>A0A0V0R9U3</accession>
<dbReference type="InParanoid" id="A0A0V0R9U3"/>